<dbReference type="AlphaFoldDB" id="A0A853AP13"/>
<dbReference type="SUPFAM" id="SSF55469">
    <property type="entry name" value="FMN-dependent nitroreductase-like"/>
    <property type="match status" value="1"/>
</dbReference>
<accession>A0A853AP13</accession>
<feature type="domain" description="Nitroreductase" evidence="3">
    <location>
        <begin position="27"/>
        <end position="73"/>
    </location>
</feature>
<dbReference type="PANTHER" id="PTHR43673:SF10">
    <property type="entry name" value="NADH DEHYDROGENASE_NAD(P)H NITROREDUCTASE XCC3605-RELATED"/>
    <property type="match status" value="1"/>
</dbReference>
<gene>
    <name evidence="4" type="ORF">HNR68_000441</name>
</gene>
<name>A0A853AP13_9PSEU</name>
<comment type="similarity">
    <text evidence="1">Belongs to the nitroreductase family.</text>
</comment>
<dbReference type="RefSeq" id="WP_179717124.1">
    <property type="nucleotide sequence ID" value="NZ_BAABFH010000001.1"/>
</dbReference>
<dbReference type="GO" id="GO:0016491">
    <property type="term" value="F:oxidoreductase activity"/>
    <property type="evidence" value="ECO:0007669"/>
    <property type="project" value="UniProtKB-KW"/>
</dbReference>
<organism evidence="4 5">
    <name type="scientific">Saccharopolyspora hordei</name>
    <dbReference type="NCBI Taxonomy" id="1838"/>
    <lineage>
        <taxon>Bacteria</taxon>
        <taxon>Bacillati</taxon>
        <taxon>Actinomycetota</taxon>
        <taxon>Actinomycetes</taxon>
        <taxon>Pseudonocardiales</taxon>
        <taxon>Pseudonocardiaceae</taxon>
        <taxon>Saccharopolyspora</taxon>
    </lineage>
</organism>
<dbReference type="Gene3D" id="3.40.109.10">
    <property type="entry name" value="NADH Oxidase"/>
    <property type="match status" value="1"/>
</dbReference>
<reference evidence="4 5" key="1">
    <citation type="submission" date="2020-07" db="EMBL/GenBank/DDBJ databases">
        <title>Sequencing the genomes of 1000 actinobacteria strains.</title>
        <authorList>
            <person name="Klenk H.-P."/>
        </authorList>
    </citation>
    <scope>NUCLEOTIDE SEQUENCE [LARGE SCALE GENOMIC DNA]</scope>
    <source>
        <strain evidence="4 5">DSM 44065</strain>
    </source>
</reference>
<proteinExistence type="inferred from homology"/>
<sequence length="207" mass="22528">MTAEDRTLEVPPSKPAQTSVPVHPLLAERWSPRALDPETTVTDEQFTALFEAARWAPSWGNTQPARYIAARRGEPTFDRIHGTLSRGNKGWTSSAAALAIGVTRVVDEDGEPMPYGEYGLALATENLVLQAVAEGLCAHQMAGFDRDAARAEFGIPAEFEPMVAIAVGGLGSLAGMPERLQEKELRPRTRLPLSELVFTDSWGTPRF</sequence>
<dbReference type="Proteomes" id="UP000587002">
    <property type="component" value="Unassembled WGS sequence"/>
</dbReference>
<dbReference type="Pfam" id="PF00881">
    <property type="entry name" value="Nitroreductase"/>
    <property type="match status" value="1"/>
</dbReference>
<dbReference type="InterPro" id="IPR000415">
    <property type="entry name" value="Nitroreductase-like"/>
</dbReference>
<evidence type="ECO:0000256" key="1">
    <source>
        <dbReference type="ARBA" id="ARBA00007118"/>
    </source>
</evidence>
<dbReference type="InterPro" id="IPR029479">
    <property type="entry name" value="Nitroreductase"/>
</dbReference>
<dbReference type="EMBL" id="JACCFJ010000001">
    <property type="protein sequence ID" value="NYI81811.1"/>
    <property type="molecule type" value="Genomic_DNA"/>
</dbReference>
<keyword evidence="5" id="KW-1185">Reference proteome</keyword>
<evidence type="ECO:0000256" key="2">
    <source>
        <dbReference type="ARBA" id="ARBA00023002"/>
    </source>
</evidence>
<evidence type="ECO:0000313" key="5">
    <source>
        <dbReference type="Proteomes" id="UP000587002"/>
    </source>
</evidence>
<evidence type="ECO:0000259" key="3">
    <source>
        <dbReference type="Pfam" id="PF00881"/>
    </source>
</evidence>
<dbReference type="CDD" id="cd02138">
    <property type="entry name" value="TdsD-like"/>
    <property type="match status" value="1"/>
</dbReference>
<keyword evidence="2" id="KW-0560">Oxidoreductase</keyword>
<protein>
    <submittedName>
        <fullName evidence="4">Nitroreductase</fullName>
    </submittedName>
</protein>
<dbReference type="PANTHER" id="PTHR43673">
    <property type="entry name" value="NAD(P)H NITROREDUCTASE YDGI-RELATED"/>
    <property type="match status" value="1"/>
</dbReference>
<comment type="caution">
    <text evidence="4">The sequence shown here is derived from an EMBL/GenBank/DDBJ whole genome shotgun (WGS) entry which is preliminary data.</text>
</comment>
<evidence type="ECO:0000313" key="4">
    <source>
        <dbReference type="EMBL" id="NYI81811.1"/>
    </source>
</evidence>